<gene>
    <name evidence="2" type="ORF">CH063_03278</name>
</gene>
<dbReference type="VEuPathDB" id="FungiDB:CH63R_12140"/>
<dbReference type="HOGENOM" id="CLU_2941610_0_0_1"/>
<proteinExistence type="predicted"/>
<protein>
    <submittedName>
        <fullName evidence="2">Uncharacterized protein</fullName>
    </submittedName>
</protein>
<evidence type="ECO:0000313" key="2">
    <source>
        <dbReference type="EMBL" id="CCF44229.1"/>
    </source>
</evidence>
<sequence>MTDAPALEEGRTGADAEERSDEEEIGYGSEMSGVEYSGRSTSIAQIFEDIIHVSTLMDME</sequence>
<dbReference type="Proteomes" id="UP000007174">
    <property type="component" value="Unassembled WGS sequence"/>
</dbReference>
<organism evidence="2 3">
    <name type="scientific">Colletotrichum higginsianum (strain IMI 349063)</name>
    <name type="common">Crucifer anthracnose fungus</name>
    <dbReference type="NCBI Taxonomy" id="759273"/>
    <lineage>
        <taxon>Eukaryota</taxon>
        <taxon>Fungi</taxon>
        <taxon>Dikarya</taxon>
        <taxon>Ascomycota</taxon>
        <taxon>Pezizomycotina</taxon>
        <taxon>Sordariomycetes</taxon>
        <taxon>Hypocreomycetidae</taxon>
        <taxon>Glomerellales</taxon>
        <taxon>Glomerellaceae</taxon>
        <taxon>Colletotrichum</taxon>
        <taxon>Colletotrichum destructivum species complex</taxon>
    </lineage>
</organism>
<accession>H1VVG9</accession>
<feature type="region of interest" description="Disordered" evidence="1">
    <location>
        <begin position="1"/>
        <end position="33"/>
    </location>
</feature>
<dbReference type="EMBL" id="CACQ02006723">
    <property type="protein sequence ID" value="CCF44229.1"/>
    <property type="molecule type" value="Genomic_DNA"/>
</dbReference>
<name>H1VVG9_COLHI</name>
<evidence type="ECO:0000256" key="1">
    <source>
        <dbReference type="SAM" id="MobiDB-lite"/>
    </source>
</evidence>
<reference evidence="3" key="1">
    <citation type="journal article" date="2012" name="Nat. Genet.">
        <title>Lifestyle transitions in plant pathogenic Colletotrichum fungi deciphered by genome and transcriptome analyses.</title>
        <authorList>
            <person name="O'Connell R.J."/>
            <person name="Thon M.R."/>
            <person name="Hacquard S."/>
            <person name="Amyotte S.G."/>
            <person name="Kleemann J."/>
            <person name="Torres M.F."/>
            <person name="Damm U."/>
            <person name="Buiate E.A."/>
            <person name="Epstein L."/>
            <person name="Alkan N."/>
            <person name="Altmueller J."/>
            <person name="Alvarado-Balderrama L."/>
            <person name="Bauser C.A."/>
            <person name="Becker C."/>
            <person name="Birren B.W."/>
            <person name="Chen Z."/>
            <person name="Choi J."/>
            <person name="Crouch J.A."/>
            <person name="Duvick J.P."/>
            <person name="Farman M.A."/>
            <person name="Gan P."/>
            <person name="Heiman D."/>
            <person name="Henrissat B."/>
            <person name="Howard R.J."/>
            <person name="Kabbage M."/>
            <person name="Koch C."/>
            <person name="Kracher B."/>
            <person name="Kubo Y."/>
            <person name="Law A.D."/>
            <person name="Lebrun M.-H."/>
            <person name="Lee Y.-H."/>
            <person name="Miyara I."/>
            <person name="Moore N."/>
            <person name="Neumann U."/>
            <person name="Nordstroem K."/>
            <person name="Panaccione D.G."/>
            <person name="Panstruga R."/>
            <person name="Place M."/>
            <person name="Proctor R.H."/>
            <person name="Prusky D."/>
            <person name="Rech G."/>
            <person name="Reinhardt R."/>
            <person name="Rollins J.A."/>
            <person name="Rounsley S."/>
            <person name="Schardl C.L."/>
            <person name="Schwartz D.C."/>
            <person name="Shenoy N."/>
            <person name="Shirasu K."/>
            <person name="Sikhakolli U.R."/>
            <person name="Stueber K."/>
            <person name="Sukno S.A."/>
            <person name="Sweigard J.A."/>
            <person name="Takano Y."/>
            <person name="Takahara H."/>
            <person name="Trail F."/>
            <person name="van der Does H.C."/>
            <person name="Voll L.M."/>
            <person name="Will I."/>
            <person name="Young S."/>
            <person name="Zeng Q."/>
            <person name="Zhang J."/>
            <person name="Zhou S."/>
            <person name="Dickman M.B."/>
            <person name="Schulze-Lefert P."/>
            <person name="Ver Loren van Themaat E."/>
            <person name="Ma L.-J."/>
            <person name="Vaillancourt L.J."/>
        </authorList>
    </citation>
    <scope>NUCLEOTIDE SEQUENCE [LARGE SCALE GENOMIC DNA]</scope>
    <source>
        <strain evidence="3">IMI 349063</strain>
    </source>
</reference>
<dbReference type="AlphaFoldDB" id="H1VVG9"/>
<feature type="compositionally biased region" description="Basic and acidic residues" evidence="1">
    <location>
        <begin position="8"/>
        <end position="17"/>
    </location>
</feature>
<evidence type="ECO:0000313" key="3">
    <source>
        <dbReference type="Proteomes" id="UP000007174"/>
    </source>
</evidence>